<organism evidence="4 5">
    <name type="scientific">Actinia tenebrosa</name>
    <name type="common">Australian red waratah sea anemone</name>
    <dbReference type="NCBI Taxonomy" id="6105"/>
    <lineage>
        <taxon>Eukaryota</taxon>
        <taxon>Metazoa</taxon>
        <taxon>Cnidaria</taxon>
        <taxon>Anthozoa</taxon>
        <taxon>Hexacorallia</taxon>
        <taxon>Actiniaria</taxon>
        <taxon>Actiniidae</taxon>
        <taxon>Actinia</taxon>
    </lineage>
</organism>
<dbReference type="InterPro" id="IPR004882">
    <property type="entry name" value="Luc7-rel"/>
</dbReference>
<gene>
    <name evidence="5" type="primary">LOC116286786</name>
</gene>
<feature type="compositionally biased region" description="Basic and acidic residues" evidence="3">
    <location>
        <begin position="239"/>
        <end position="289"/>
    </location>
</feature>
<evidence type="ECO:0000256" key="3">
    <source>
        <dbReference type="SAM" id="MobiDB-lite"/>
    </source>
</evidence>
<feature type="compositionally biased region" description="Basic residues" evidence="3">
    <location>
        <begin position="308"/>
        <end position="367"/>
    </location>
</feature>
<dbReference type="GO" id="GO:0006376">
    <property type="term" value="P:mRNA splice site recognition"/>
    <property type="evidence" value="ECO:0007669"/>
    <property type="project" value="InterPro"/>
</dbReference>
<evidence type="ECO:0000256" key="1">
    <source>
        <dbReference type="ARBA" id="ARBA00005655"/>
    </source>
</evidence>
<dbReference type="AlphaFoldDB" id="A0A6P8H0L2"/>
<evidence type="ECO:0000313" key="5">
    <source>
        <dbReference type="RefSeq" id="XP_031549223.1"/>
    </source>
</evidence>
<dbReference type="OrthoDB" id="153872at2759"/>
<sequence length="389" mass="46439">MTAQEQMKKMLDELMGTKRDGAASEVDIKFTNEKVCKSYLMGLCPHELFNNTKFQILKQKMDLGTCQKIHNPALKADFVEASKKRDYGYDIDQMEYLKSFINDCDRKIQIAKKRLEDTQDEWDDSEEARAVHDFAEQIGKKLAKAEELGAEGNVEDSMALMKEVDELKIQKRQAEEIYRSKLPPTSIQQQKLRVCEVCAAYLSLYDNDRRLADHFGGKLHMGFIKIRDRLKELQEEVAKKREAKEKERIQRREEREKERRERERKYKEGGDRDRRDRDRNRGRDRERSRERRRNGERHRDRDRERSRNNRSRSRESRRRSRSRDRKPRPHSTSRSRTRSKSRSGSRSRRGGPRSRSMSRSRSRSHSKSRSEIKKREIDATEERNERLSK</sequence>
<name>A0A6P8H0L2_ACTTE</name>
<comment type="similarity">
    <text evidence="1">Belongs to the Luc7 family.</text>
</comment>
<keyword evidence="4" id="KW-1185">Reference proteome</keyword>
<dbReference type="GO" id="GO:0003729">
    <property type="term" value="F:mRNA binding"/>
    <property type="evidence" value="ECO:0007669"/>
    <property type="project" value="InterPro"/>
</dbReference>
<accession>A0A6P8H0L2</accession>
<dbReference type="FunCoup" id="A0A6P8H0L2">
    <property type="interactions" value="2317"/>
</dbReference>
<dbReference type="Pfam" id="PF03194">
    <property type="entry name" value="LUC7"/>
    <property type="match status" value="1"/>
</dbReference>
<dbReference type="KEGG" id="aten:116286786"/>
<protein>
    <submittedName>
        <fullName evidence="5">RNA-binding protein Luc7-like 1 isoform X1</fullName>
    </submittedName>
</protein>
<reference evidence="5" key="1">
    <citation type="submission" date="2025-08" db="UniProtKB">
        <authorList>
            <consortium name="RefSeq"/>
        </authorList>
    </citation>
    <scope>IDENTIFICATION</scope>
</reference>
<feature type="compositionally biased region" description="Basic and acidic residues" evidence="3">
    <location>
        <begin position="368"/>
        <end position="389"/>
    </location>
</feature>
<dbReference type="GO" id="GO:0005685">
    <property type="term" value="C:U1 snRNP"/>
    <property type="evidence" value="ECO:0007669"/>
    <property type="project" value="InterPro"/>
</dbReference>
<feature type="region of interest" description="Disordered" evidence="3">
    <location>
        <begin position="239"/>
        <end position="389"/>
    </location>
</feature>
<dbReference type="Proteomes" id="UP000515163">
    <property type="component" value="Unplaced"/>
</dbReference>
<dbReference type="RefSeq" id="XP_031549223.1">
    <property type="nucleotide sequence ID" value="XM_031693363.1"/>
</dbReference>
<dbReference type="GeneID" id="116286786"/>
<feature type="compositionally biased region" description="Basic and acidic residues" evidence="3">
    <location>
        <begin position="297"/>
        <end position="307"/>
    </location>
</feature>
<dbReference type="PANTHER" id="PTHR12375">
    <property type="entry name" value="RNA-BINDING PROTEIN LUC7-RELATED"/>
    <property type="match status" value="1"/>
</dbReference>
<evidence type="ECO:0000256" key="2">
    <source>
        <dbReference type="SAM" id="Coils"/>
    </source>
</evidence>
<evidence type="ECO:0000313" key="4">
    <source>
        <dbReference type="Proteomes" id="UP000515163"/>
    </source>
</evidence>
<keyword evidence="2" id="KW-0175">Coiled coil</keyword>
<feature type="coiled-coil region" evidence="2">
    <location>
        <begin position="101"/>
        <end position="128"/>
    </location>
</feature>
<proteinExistence type="inferred from homology"/>
<dbReference type="InParanoid" id="A0A6P8H0L2"/>